<proteinExistence type="predicted"/>
<comment type="caution">
    <text evidence="2">The sequence shown here is derived from an EMBL/GenBank/DDBJ whole genome shotgun (WGS) entry which is preliminary data.</text>
</comment>
<feature type="transmembrane region" description="Helical" evidence="1">
    <location>
        <begin position="49"/>
        <end position="72"/>
    </location>
</feature>
<accession>A0A9P9DEN4</accession>
<dbReference type="OrthoDB" id="3765137at2759"/>
<dbReference type="Proteomes" id="UP000700596">
    <property type="component" value="Unassembled WGS sequence"/>
</dbReference>
<keyword evidence="1" id="KW-0472">Membrane</keyword>
<reference evidence="2" key="1">
    <citation type="journal article" date="2021" name="Nat. Commun.">
        <title>Genetic determinants of endophytism in the Arabidopsis root mycobiome.</title>
        <authorList>
            <person name="Mesny F."/>
            <person name="Miyauchi S."/>
            <person name="Thiergart T."/>
            <person name="Pickel B."/>
            <person name="Atanasova L."/>
            <person name="Karlsson M."/>
            <person name="Huettel B."/>
            <person name="Barry K.W."/>
            <person name="Haridas S."/>
            <person name="Chen C."/>
            <person name="Bauer D."/>
            <person name="Andreopoulos W."/>
            <person name="Pangilinan J."/>
            <person name="LaButti K."/>
            <person name="Riley R."/>
            <person name="Lipzen A."/>
            <person name="Clum A."/>
            <person name="Drula E."/>
            <person name="Henrissat B."/>
            <person name="Kohler A."/>
            <person name="Grigoriev I.V."/>
            <person name="Martin F.M."/>
            <person name="Hacquard S."/>
        </authorList>
    </citation>
    <scope>NUCLEOTIDE SEQUENCE</scope>
    <source>
        <strain evidence="2">MPI-CAGE-CH-0243</strain>
    </source>
</reference>
<organism evidence="2 3">
    <name type="scientific">Dendryphion nanum</name>
    <dbReference type="NCBI Taxonomy" id="256645"/>
    <lineage>
        <taxon>Eukaryota</taxon>
        <taxon>Fungi</taxon>
        <taxon>Dikarya</taxon>
        <taxon>Ascomycota</taxon>
        <taxon>Pezizomycotina</taxon>
        <taxon>Dothideomycetes</taxon>
        <taxon>Pleosporomycetidae</taxon>
        <taxon>Pleosporales</taxon>
        <taxon>Torulaceae</taxon>
        <taxon>Dendryphion</taxon>
    </lineage>
</organism>
<feature type="transmembrane region" description="Helical" evidence="1">
    <location>
        <begin position="17"/>
        <end position="37"/>
    </location>
</feature>
<evidence type="ECO:0000313" key="3">
    <source>
        <dbReference type="Proteomes" id="UP000700596"/>
    </source>
</evidence>
<gene>
    <name evidence="2" type="ORF">B0J11DRAFT_93985</name>
</gene>
<sequence>MALRENTDVWVRSGRPVAIWLSSVAFLIHSMFFVLAVNDSAFRCHGFCFASRFVLYNFCASAAGLLGFVGAVKLYPTLVSAFTMTHTSTLLFGTLTLLNAVLPINIHTMVPGVPNLKYDVSEFCGNVDDGYGWDEQWMRQCRTGFQLVKFAAFGVGMVFMTVQWYALVSIWSWKRTMSSEKMKGAMIEDVERVEDWKEKVEMS</sequence>
<evidence type="ECO:0000313" key="2">
    <source>
        <dbReference type="EMBL" id="KAH7117868.1"/>
    </source>
</evidence>
<feature type="transmembrane region" description="Helical" evidence="1">
    <location>
        <begin position="78"/>
        <end position="102"/>
    </location>
</feature>
<evidence type="ECO:0000256" key="1">
    <source>
        <dbReference type="SAM" id="Phobius"/>
    </source>
</evidence>
<keyword evidence="3" id="KW-1185">Reference proteome</keyword>
<dbReference type="EMBL" id="JAGMWT010000013">
    <property type="protein sequence ID" value="KAH7117868.1"/>
    <property type="molecule type" value="Genomic_DNA"/>
</dbReference>
<protein>
    <submittedName>
        <fullName evidence="2">Uncharacterized protein</fullName>
    </submittedName>
</protein>
<keyword evidence="1" id="KW-1133">Transmembrane helix</keyword>
<feature type="transmembrane region" description="Helical" evidence="1">
    <location>
        <begin position="147"/>
        <end position="173"/>
    </location>
</feature>
<name>A0A9P9DEN4_9PLEO</name>
<keyword evidence="1" id="KW-0812">Transmembrane</keyword>
<dbReference type="AlphaFoldDB" id="A0A9P9DEN4"/>